<sequence length="271" mass="29938">MRIDEEMERIAFRIAGESAGYLRDLYGLESLSTIVGKGASGDTTRRIDALVEEYTIELLKNTGLDLHIVSEEAGIIRLGNNPQFIVLMDPLDGSLNYTLGIPGVAVSLVFYDINSNDLTESIAGAVANVFLKEIYSFDKSNVYINRVKVEKYLSRMSGINVVYTNTAETFRKVYLFMKKEFGGEVRLRVIGSAALESVYAALGRIDLFLHNTGRLRNLDVAGGISIAKRLGVPVLGLDGKKIICSPKKIEFIKSLIIGKPGVEKIVEYFKE</sequence>
<keyword evidence="6" id="KW-1185">Reference proteome</keyword>
<dbReference type="GO" id="GO:0008934">
    <property type="term" value="F:inositol monophosphate 1-phosphatase activity"/>
    <property type="evidence" value="ECO:0007669"/>
    <property type="project" value="TreeGrafter"/>
</dbReference>
<dbReference type="RefSeq" id="WP_011838846.1">
    <property type="nucleotide sequence ID" value="NC_009033.1"/>
</dbReference>
<feature type="binding site" evidence="4">
    <location>
        <position position="89"/>
    </location>
    <ligand>
        <name>Mg(2+)</name>
        <dbReference type="ChEBI" id="CHEBI:18420"/>
        <label>1</label>
        <note>catalytic</note>
    </ligand>
</feature>
<evidence type="ECO:0000256" key="3">
    <source>
        <dbReference type="ARBA" id="ARBA00022842"/>
    </source>
</evidence>
<evidence type="ECO:0000256" key="4">
    <source>
        <dbReference type="PIRSR" id="PIRSR600760-2"/>
    </source>
</evidence>
<keyword evidence="2 5" id="KW-0378">Hydrolase</keyword>
<dbReference type="EC" id="3.1.3.11" evidence="5"/>
<dbReference type="Pfam" id="PF00459">
    <property type="entry name" value="Inositol_P"/>
    <property type="match status" value="1"/>
</dbReference>
<reference evidence="6" key="1">
    <citation type="journal article" date="2009" name="BMC Genomics">
        <title>The complete genome sequence of Staphylothermus marinus reveals differences in sulfur metabolism among heterotrophic Crenarchaeota.</title>
        <authorList>
            <person name="Anderson I.J."/>
            <person name="Dharmarajan L."/>
            <person name="Rodriguez J."/>
            <person name="Hooper S."/>
            <person name="Porat I."/>
            <person name="Ulrich L.E."/>
            <person name="Elkins J.G."/>
            <person name="Mavromatis K."/>
            <person name="Sun H."/>
            <person name="Land M."/>
            <person name="Lapidus A."/>
            <person name="Lucas S."/>
            <person name="Barry K."/>
            <person name="Huber H."/>
            <person name="Zhulin I.B."/>
            <person name="Whitman W.B."/>
            <person name="Mukhopadhyay B."/>
            <person name="Woese C."/>
            <person name="Bristow J."/>
            <person name="Kyrpides N."/>
        </authorList>
    </citation>
    <scope>NUCLEOTIDE SEQUENCE [LARGE SCALE GENOMIC DNA]</scope>
    <source>
        <strain evidence="6">ATCC 43588 / DSM 3639 / JCM 9404 / F1</strain>
    </source>
</reference>
<feature type="binding site" evidence="4">
    <location>
        <position position="71"/>
    </location>
    <ligand>
        <name>Mg(2+)</name>
        <dbReference type="ChEBI" id="CHEBI:18420"/>
        <label>1</label>
        <note>catalytic</note>
    </ligand>
</feature>
<dbReference type="EMBL" id="CP000575">
    <property type="protein sequence ID" value="ABN69655.1"/>
    <property type="molecule type" value="Genomic_DNA"/>
</dbReference>
<evidence type="ECO:0000256" key="1">
    <source>
        <dbReference type="ARBA" id="ARBA00022723"/>
    </source>
</evidence>
<dbReference type="HOGENOM" id="CLU_044118_5_0_2"/>
<evidence type="ECO:0000313" key="6">
    <source>
        <dbReference type="Proteomes" id="UP000000254"/>
    </source>
</evidence>
<dbReference type="PRINTS" id="PR00377">
    <property type="entry name" value="IMPHPHTASES"/>
</dbReference>
<dbReference type="GO" id="GO:0007165">
    <property type="term" value="P:signal transduction"/>
    <property type="evidence" value="ECO:0007669"/>
    <property type="project" value="TreeGrafter"/>
</dbReference>
<dbReference type="GO" id="GO:0042132">
    <property type="term" value="F:fructose 1,6-bisphosphate 1-phosphatase activity"/>
    <property type="evidence" value="ECO:0007669"/>
    <property type="project" value="UniProtKB-EC"/>
</dbReference>
<feature type="binding site" evidence="4">
    <location>
        <position position="91"/>
    </location>
    <ligand>
        <name>Mg(2+)</name>
        <dbReference type="ChEBI" id="CHEBI:18420"/>
        <label>1</label>
        <note>catalytic</note>
    </ligand>
</feature>
<dbReference type="Gene3D" id="3.40.190.80">
    <property type="match status" value="1"/>
</dbReference>
<dbReference type="GeneID" id="4907857"/>
<dbReference type="PANTHER" id="PTHR20854:SF4">
    <property type="entry name" value="INOSITOL-1-MONOPHOSPHATASE-RELATED"/>
    <property type="match status" value="1"/>
</dbReference>
<comment type="cofactor">
    <cofactor evidence="4">
        <name>Mg(2+)</name>
        <dbReference type="ChEBI" id="CHEBI:18420"/>
    </cofactor>
</comment>
<dbReference type="PANTHER" id="PTHR20854">
    <property type="entry name" value="INOSITOL MONOPHOSPHATASE"/>
    <property type="match status" value="1"/>
</dbReference>
<dbReference type="AlphaFoldDB" id="A3DLZ5"/>
<proteinExistence type="predicted"/>
<dbReference type="GO" id="GO:0046872">
    <property type="term" value="F:metal ion binding"/>
    <property type="evidence" value="ECO:0007669"/>
    <property type="project" value="UniProtKB-KW"/>
</dbReference>
<evidence type="ECO:0000313" key="5">
    <source>
        <dbReference type="EMBL" id="ABN69655.1"/>
    </source>
</evidence>
<name>A3DLZ5_STAMF</name>
<dbReference type="eggNOG" id="arCOG01349">
    <property type="taxonomic scope" value="Archaea"/>
</dbReference>
<feature type="binding site" evidence="4">
    <location>
        <position position="219"/>
    </location>
    <ligand>
        <name>Mg(2+)</name>
        <dbReference type="ChEBI" id="CHEBI:18420"/>
        <label>1</label>
        <note>catalytic</note>
    </ligand>
</feature>
<gene>
    <name evidence="5" type="ordered locus">Smar_0548</name>
</gene>
<reference evidence="5 6" key="2">
    <citation type="journal article" date="2009" name="Stand. Genomic Sci.">
        <title>Complete genome sequence of Staphylothermus marinus Stetter and Fiala 1986 type strain F1.</title>
        <authorList>
            <person name="Anderson I.J."/>
            <person name="Sun H."/>
            <person name="Lapidus A."/>
            <person name="Copeland A."/>
            <person name="Glavina Del Rio T."/>
            <person name="Tice H."/>
            <person name="Dalin E."/>
            <person name="Lucas S."/>
            <person name="Barry K."/>
            <person name="Land M."/>
            <person name="Richardson P."/>
            <person name="Huber H."/>
            <person name="Kyrpides N.C."/>
        </authorList>
    </citation>
    <scope>NUCLEOTIDE SEQUENCE [LARGE SCALE GENOMIC DNA]</scope>
    <source>
        <strain evidence="6">ATCC 43588 / DSM 3639 / JCM 9404 / F1</strain>
    </source>
</reference>
<dbReference type="GO" id="GO:0006020">
    <property type="term" value="P:inositol metabolic process"/>
    <property type="evidence" value="ECO:0007669"/>
    <property type="project" value="TreeGrafter"/>
</dbReference>
<keyword evidence="3 4" id="KW-0460">Magnesium</keyword>
<dbReference type="SUPFAM" id="SSF56655">
    <property type="entry name" value="Carbohydrate phosphatase"/>
    <property type="match status" value="1"/>
</dbReference>
<dbReference type="Proteomes" id="UP000000254">
    <property type="component" value="Chromosome"/>
</dbReference>
<evidence type="ECO:0000256" key="2">
    <source>
        <dbReference type="ARBA" id="ARBA00022801"/>
    </source>
</evidence>
<keyword evidence="1 4" id="KW-0479">Metal-binding</keyword>
<dbReference type="Gene3D" id="3.30.540.10">
    <property type="entry name" value="Fructose-1,6-Bisphosphatase, subunit A, domain 1"/>
    <property type="match status" value="1"/>
</dbReference>
<dbReference type="PROSITE" id="PS00629">
    <property type="entry name" value="IMP_1"/>
    <property type="match status" value="1"/>
</dbReference>
<dbReference type="OrthoDB" id="58111at2157"/>
<dbReference type="STRING" id="399550.Smar_0548"/>
<dbReference type="InterPro" id="IPR020583">
    <property type="entry name" value="Inositol_monoP_metal-BS"/>
</dbReference>
<accession>A3DLZ5</accession>
<dbReference type="KEGG" id="smr:Smar_0548"/>
<organism evidence="5 6">
    <name type="scientific">Staphylothermus marinus (strain ATCC 43588 / DSM 3639 / JCM 9404 / F1)</name>
    <dbReference type="NCBI Taxonomy" id="399550"/>
    <lineage>
        <taxon>Archaea</taxon>
        <taxon>Thermoproteota</taxon>
        <taxon>Thermoprotei</taxon>
        <taxon>Desulfurococcales</taxon>
        <taxon>Desulfurococcaceae</taxon>
        <taxon>Staphylothermus</taxon>
    </lineage>
</organism>
<feature type="binding site" evidence="4">
    <location>
        <position position="92"/>
    </location>
    <ligand>
        <name>Mg(2+)</name>
        <dbReference type="ChEBI" id="CHEBI:18420"/>
        <label>1</label>
        <note>catalytic</note>
    </ligand>
</feature>
<dbReference type="InterPro" id="IPR000760">
    <property type="entry name" value="Inositol_monophosphatase-like"/>
</dbReference>
<protein>
    <submittedName>
        <fullName evidence="5">D-fructose 1,6-bisphosphatase</fullName>
        <ecNumber evidence="5">3.1.3.11</ecNumber>
    </submittedName>
</protein>